<dbReference type="AlphaFoldDB" id="A0A0B6YI79"/>
<proteinExistence type="predicted"/>
<accession>A0A0B6YI79</accession>
<protein>
    <submittedName>
        <fullName evidence="1">Uncharacterized protein</fullName>
    </submittedName>
</protein>
<reference evidence="1" key="1">
    <citation type="submission" date="2014-12" db="EMBL/GenBank/DDBJ databases">
        <title>Insight into the proteome of Arion vulgaris.</title>
        <authorList>
            <person name="Aradska J."/>
            <person name="Bulat T."/>
            <person name="Smidak R."/>
            <person name="Sarate P."/>
            <person name="Gangsoo J."/>
            <person name="Sialana F."/>
            <person name="Bilban M."/>
            <person name="Lubec G."/>
        </authorList>
    </citation>
    <scope>NUCLEOTIDE SEQUENCE</scope>
    <source>
        <tissue evidence="1">Skin</tissue>
    </source>
</reference>
<feature type="non-terminal residue" evidence="1">
    <location>
        <position position="1"/>
    </location>
</feature>
<dbReference type="EMBL" id="HACG01008375">
    <property type="protein sequence ID" value="CEK55240.1"/>
    <property type="molecule type" value="Transcribed_RNA"/>
</dbReference>
<gene>
    <name evidence="1" type="primary">ORF24713</name>
</gene>
<evidence type="ECO:0000313" key="1">
    <source>
        <dbReference type="EMBL" id="CEK55240.1"/>
    </source>
</evidence>
<name>A0A0B6YI79_9EUPU</name>
<sequence length="51" mass="6102">LRERKWRSISDTIRKQPSNVAKYIYWTGTPKARKYCENLPNLMKSRLAYLG</sequence>
<organism evidence="1">
    <name type="scientific">Arion vulgaris</name>
    <dbReference type="NCBI Taxonomy" id="1028688"/>
    <lineage>
        <taxon>Eukaryota</taxon>
        <taxon>Metazoa</taxon>
        <taxon>Spiralia</taxon>
        <taxon>Lophotrochozoa</taxon>
        <taxon>Mollusca</taxon>
        <taxon>Gastropoda</taxon>
        <taxon>Heterobranchia</taxon>
        <taxon>Euthyneura</taxon>
        <taxon>Panpulmonata</taxon>
        <taxon>Eupulmonata</taxon>
        <taxon>Stylommatophora</taxon>
        <taxon>Helicina</taxon>
        <taxon>Arionoidea</taxon>
        <taxon>Arionidae</taxon>
        <taxon>Arion</taxon>
    </lineage>
</organism>